<dbReference type="PANTHER" id="PTHR30026">
    <property type="entry name" value="OUTER MEMBRANE PROTEIN TOLC"/>
    <property type="match status" value="1"/>
</dbReference>
<evidence type="ECO:0000256" key="6">
    <source>
        <dbReference type="ARBA" id="ARBA00023136"/>
    </source>
</evidence>
<dbReference type="EMBL" id="FNLN01000001">
    <property type="protein sequence ID" value="SDT84000.1"/>
    <property type="molecule type" value="Genomic_DNA"/>
</dbReference>
<comment type="similarity">
    <text evidence="2">Belongs to the outer membrane factor (OMF) (TC 1.B.17) family.</text>
</comment>
<dbReference type="GO" id="GO:0009279">
    <property type="term" value="C:cell outer membrane"/>
    <property type="evidence" value="ECO:0007669"/>
    <property type="project" value="UniProtKB-SubCell"/>
</dbReference>
<comment type="subcellular location">
    <subcellularLocation>
        <location evidence="1">Cell outer membrane</location>
    </subcellularLocation>
</comment>
<keyword evidence="8" id="KW-0732">Signal</keyword>
<dbReference type="AlphaFoldDB" id="A0A0S3AHQ1"/>
<dbReference type="RefSeq" id="WP_062558332.1">
    <property type="nucleotide sequence ID" value="NZ_CP013341.1"/>
</dbReference>
<gene>
    <name evidence="9" type="ORF">SAMN05216406_10180</name>
</gene>
<dbReference type="GO" id="GO:0015288">
    <property type="term" value="F:porin activity"/>
    <property type="evidence" value="ECO:0007669"/>
    <property type="project" value="TreeGrafter"/>
</dbReference>
<keyword evidence="6" id="KW-0472">Membrane</keyword>
<dbReference type="NCBIfam" id="TIGR01844">
    <property type="entry name" value="type_I_sec_TolC"/>
    <property type="match status" value="1"/>
</dbReference>
<evidence type="ECO:0000256" key="2">
    <source>
        <dbReference type="ARBA" id="ARBA00007613"/>
    </source>
</evidence>
<evidence type="ECO:0000313" key="10">
    <source>
        <dbReference type="Proteomes" id="UP000182882"/>
    </source>
</evidence>
<name>A0A0S3AHQ1_9PROT</name>
<dbReference type="InterPro" id="IPR051906">
    <property type="entry name" value="TolC-like"/>
</dbReference>
<keyword evidence="10" id="KW-1185">Reference proteome</keyword>
<dbReference type="PANTHER" id="PTHR30026:SF20">
    <property type="entry name" value="OUTER MEMBRANE PROTEIN TOLC"/>
    <property type="match status" value="1"/>
</dbReference>
<reference evidence="10" key="1">
    <citation type="submission" date="2016-10" db="EMBL/GenBank/DDBJ databases">
        <authorList>
            <person name="Varghese N."/>
            <person name="Submissions S."/>
        </authorList>
    </citation>
    <scope>NUCLEOTIDE SEQUENCE [LARGE SCALE GENOMIC DNA]</scope>
    <source>
        <strain evidence="10">Nm10</strain>
    </source>
</reference>
<evidence type="ECO:0000256" key="1">
    <source>
        <dbReference type="ARBA" id="ARBA00004442"/>
    </source>
</evidence>
<dbReference type="InterPro" id="IPR003423">
    <property type="entry name" value="OMP_efflux"/>
</dbReference>
<dbReference type="KEGG" id="nur:ATY38_04970"/>
<sequence length="451" mass="49834">MKFLQLIFATLIGALSLSISTLQAADLMSIYQEALAQDSQYRSARAAYQATQEKLVQGRAGFLPTITLTGSRTVQEVNAGSLISSATNSNIDPAPVTIQSRGVTITATQPLFRMENIMIYQQSKTEISRADAQFIVAGQDLILRVAQAYFDVLDAQIDVEVAEAQKTAILKQLEQAKRNFEVGVSTIVDTNEAQARHDLTASQEIAARNALEIRKRTLQGIIDRFPDNLMSAKEIASDLDKLTYAVMDEWVHAAEEKNFALKIQQAAYEIASQEVKRIWSQHYPTVDLVAQYSDQTGVGGAITGRGIDLISKSIGVQLNVPLFQGFSVQSRVREALANQNRALHDLETIRRNITLQTRQQFLNVTNGIAQVKALKQALISSQSQLDSTMLGQEVGVRTEVDVLNAQQQLYSAKRDLAKAYHGYLMSRLRLSAEAGELDEDTLIRINAMLTK</sequence>
<dbReference type="Pfam" id="PF02321">
    <property type="entry name" value="OEP"/>
    <property type="match status" value="2"/>
</dbReference>
<dbReference type="InterPro" id="IPR010130">
    <property type="entry name" value="T1SS_OMP_TolC"/>
</dbReference>
<keyword evidence="5" id="KW-0812">Transmembrane</keyword>
<protein>
    <submittedName>
        <fullName evidence="9">Outer membrane protein</fullName>
    </submittedName>
</protein>
<keyword evidence="4" id="KW-1134">Transmembrane beta strand</keyword>
<evidence type="ECO:0000256" key="4">
    <source>
        <dbReference type="ARBA" id="ARBA00022452"/>
    </source>
</evidence>
<evidence type="ECO:0000256" key="3">
    <source>
        <dbReference type="ARBA" id="ARBA00022448"/>
    </source>
</evidence>
<dbReference type="GO" id="GO:0015562">
    <property type="term" value="F:efflux transmembrane transporter activity"/>
    <property type="evidence" value="ECO:0007669"/>
    <property type="project" value="InterPro"/>
</dbReference>
<feature type="chain" id="PRO_5030017681" evidence="8">
    <location>
        <begin position="25"/>
        <end position="451"/>
    </location>
</feature>
<keyword evidence="7" id="KW-0998">Cell outer membrane</keyword>
<evidence type="ECO:0000313" key="9">
    <source>
        <dbReference type="EMBL" id="SDT84000.1"/>
    </source>
</evidence>
<organism evidence="9 10">
    <name type="scientific">Nitrosomonas ureae</name>
    <dbReference type="NCBI Taxonomy" id="44577"/>
    <lineage>
        <taxon>Bacteria</taxon>
        <taxon>Pseudomonadati</taxon>
        <taxon>Pseudomonadota</taxon>
        <taxon>Betaproteobacteria</taxon>
        <taxon>Nitrosomonadales</taxon>
        <taxon>Nitrosomonadaceae</taxon>
        <taxon>Nitrosomonas</taxon>
    </lineage>
</organism>
<evidence type="ECO:0000256" key="7">
    <source>
        <dbReference type="ARBA" id="ARBA00023237"/>
    </source>
</evidence>
<evidence type="ECO:0000256" key="8">
    <source>
        <dbReference type="SAM" id="SignalP"/>
    </source>
</evidence>
<accession>A0A0S3AHQ1</accession>
<evidence type="ECO:0000256" key="5">
    <source>
        <dbReference type="ARBA" id="ARBA00022692"/>
    </source>
</evidence>
<proteinExistence type="inferred from homology"/>
<dbReference type="SUPFAM" id="SSF56954">
    <property type="entry name" value="Outer membrane efflux proteins (OEP)"/>
    <property type="match status" value="1"/>
</dbReference>
<dbReference type="Gene3D" id="1.20.1600.10">
    <property type="entry name" value="Outer membrane efflux proteins (OEP)"/>
    <property type="match status" value="1"/>
</dbReference>
<feature type="signal peptide" evidence="8">
    <location>
        <begin position="1"/>
        <end position="24"/>
    </location>
</feature>
<dbReference type="GO" id="GO:1990281">
    <property type="term" value="C:efflux pump complex"/>
    <property type="evidence" value="ECO:0007669"/>
    <property type="project" value="TreeGrafter"/>
</dbReference>
<dbReference type="Proteomes" id="UP000182882">
    <property type="component" value="Unassembled WGS sequence"/>
</dbReference>
<keyword evidence="3" id="KW-0813">Transport</keyword>